<organism evidence="4">
    <name type="scientific">Rhodosorus marinus</name>
    <dbReference type="NCBI Taxonomy" id="101924"/>
    <lineage>
        <taxon>Eukaryota</taxon>
        <taxon>Rhodophyta</taxon>
        <taxon>Stylonematophyceae</taxon>
        <taxon>Stylonematales</taxon>
        <taxon>Stylonemataceae</taxon>
        <taxon>Rhodosorus</taxon>
    </lineage>
</organism>
<evidence type="ECO:0000256" key="2">
    <source>
        <dbReference type="ARBA" id="ARBA00022801"/>
    </source>
</evidence>
<name>A0A7S3A1C7_9RHOD</name>
<feature type="domain" description="AB hydrolase-1" evidence="3">
    <location>
        <begin position="52"/>
        <end position="168"/>
    </location>
</feature>
<dbReference type="SUPFAM" id="SSF53474">
    <property type="entry name" value="alpha/beta-Hydrolases"/>
    <property type="match status" value="1"/>
</dbReference>
<dbReference type="PRINTS" id="PR00111">
    <property type="entry name" value="ABHYDROLASE"/>
</dbReference>
<dbReference type="Gene3D" id="3.40.50.1820">
    <property type="entry name" value="alpha/beta hydrolase"/>
    <property type="match status" value="1"/>
</dbReference>
<evidence type="ECO:0000256" key="1">
    <source>
        <dbReference type="ARBA" id="ARBA00008645"/>
    </source>
</evidence>
<dbReference type="PANTHER" id="PTHR46118:SF4">
    <property type="entry name" value="PROTEIN ABHD11"/>
    <property type="match status" value="1"/>
</dbReference>
<proteinExistence type="inferred from homology"/>
<dbReference type="InterPro" id="IPR000073">
    <property type="entry name" value="AB_hydrolase_1"/>
</dbReference>
<gene>
    <name evidence="4" type="ORF">RMAR00112_LOCUS26604</name>
</gene>
<dbReference type="InterPro" id="IPR029058">
    <property type="entry name" value="AB_hydrolase_fold"/>
</dbReference>
<dbReference type="Pfam" id="PF00561">
    <property type="entry name" value="Abhydrolase_1"/>
    <property type="match status" value="1"/>
</dbReference>
<reference evidence="4" key="1">
    <citation type="submission" date="2021-01" db="EMBL/GenBank/DDBJ databases">
        <authorList>
            <person name="Corre E."/>
            <person name="Pelletier E."/>
            <person name="Niang G."/>
            <person name="Scheremetjew M."/>
            <person name="Finn R."/>
            <person name="Kale V."/>
            <person name="Holt S."/>
            <person name="Cochrane G."/>
            <person name="Meng A."/>
            <person name="Brown T."/>
            <person name="Cohen L."/>
        </authorList>
    </citation>
    <scope>NUCLEOTIDE SEQUENCE</scope>
    <source>
        <strain evidence="4">CCMP 769</strain>
    </source>
</reference>
<dbReference type="GO" id="GO:0052689">
    <property type="term" value="F:carboxylic ester hydrolase activity"/>
    <property type="evidence" value="ECO:0007669"/>
    <property type="project" value="TreeGrafter"/>
</dbReference>
<accession>A0A7S3A1C7</accession>
<dbReference type="AlphaFoldDB" id="A0A7S3A1C7"/>
<dbReference type="EMBL" id="HBHW01034537">
    <property type="protein sequence ID" value="CAE0058548.1"/>
    <property type="molecule type" value="Transcribed_RNA"/>
</dbReference>
<evidence type="ECO:0000313" key="4">
    <source>
        <dbReference type="EMBL" id="CAE0058548.1"/>
    </source>
</evidence>
<dbReference type="PANTHER" id="PTHR46118">
    <property type="entry name" value="PROTEIN ABHD11"/>
    <property type="match status" value="1"/>
</dbReference>
<evidence type="ECO:0000259" key="3">
    <source>
        <dbReference type="Pfam" id="PF00561"/>
    </source>
</evidence>
<comment type="similarity">
    <text evidence="1">Belongs to the AB hydrolase superfamily.</text>
</comment>
<protein>
    <recommendedName>
        <fullName evidence="3">AB hydrolase-1 domain-containing protein</fullName>
    </recommendedName>
</protein>
<sequence length="264" mass="29844">MERFLTSRGPSRVGGWSSIFKRFLQSNGFEGQVQLQHHFFTSKVAPKHKQIPVLFIHGLLASGRTYRSFVKRKDFVPEREVYTIDLRNHGESPHAQRMDIRTLASDVLAFLDGQGLKQISLIGHSLGGKVAMVLALEFPERVKDLVVLDMPPGKTAGKMRNVYSAIQAMYNVDFHGLGDQRDVERVLEMNGIEDRRLRMFLLTNLTGAKDDTDDKKLSWKVNIQSIRDSVDQLQSFPEFETGTTYDKPALFAFGSKSPLSTAKK</sequence>
<keyword evidence="2" id="KW-0378">Hydrolase</keyword>